<reference evidence="2 3" key="1">
    <citation type="submission" date="2018-06" db="EMBL/GenBank/DDBJ databases">
        <title>Extensive metabolic versatility and redundancy in microbially diverse, dynamic hydrothermal sediments.</title>
        <authorList>
            <person name="Dombrowski N."/>
            <person name="Teske A."/>
            <person name="Baker B.J."/>
        </authorList>
    </citation>
    <scope>NUCLEOTIDE SEQUENCE [LARGE SCALE GENOMIC DNA]</scope>
    <source>
        <strain evidence="2">B35_G9</strain>
    </source>
</reference>
<gene>
    <name evidence="2" type="ORF">DRP44_04870</name>
</gene>
<dbReference type="EMBL" id="QNBC01000056">
    <property type="protein sequence ID" value="RKX66099.1"/>
    <property type="molecule type" value="Genomic_DNA"/>
</dbReference>
<dbReference type="InterPro" id="IPR045175">
    <property type="entry name" value="M28_fam"/>
</dbReference>
<dbReference type="PANTHER" id="PTHR12147:SF26">
    <property type="entry name" value="PEPTIDASE M28 DOMAIN-CONTAINING PROTEIN"/>
    <property type="match status" value="1"/>
</dbReference>
<dbReference type="Gene3D" id="3.40.630.10">
    <property type="entry name" value="Zn peptidases"/>
    <property type="match status" value="1"/>
</dbReference>
<name>A0A660S9X4_UNCT6</name>
<dbReference type="SUPFAM" id="SSF53187">
    <property type="entry name" value="Zn-dependent exopeptidases"/>
    <property type="match status" value="1"/>
</dbReference>
<proteinExistence type="predicted"/>
<dbReference type="AlphaFoldDB" id="A0A660S9X4"/>
<dbReference type="Gene3D" id="3.50.30.30">
    <property type="match status" value="1"/>
</dbReference>
<dbReference type="Proteomes" id="UP000282321">
    <property type="component" value="Unassembled WGS sequence"/>
</dbReference>
<dbReference type="GO" id="GO:0008235">
    <property type="term" value="F:metalloexopeptidase activity"/>
    <property type="evidence" value="ECO:0007669"/>
    <property type="project" value="InterPro"/>
</dbReference>
<dbReference type="GO" id="GO:0006508">
    <property type="term" value="P:proteolysis"/>
    <property type="evidence" value="ECO:0007669"/>
    <property type="project" value="InterPro"/>
</dbReference>
<organism evidence="2 3">
    <name type="scientific">candidate division TA06 bacterium</name>
    <dbReference type="NCBI Taxonomy" id="2250710"/>
    <lineage>
        <taxon>Bacteria</taxon>
        <taxon>Bacteria division TA06</taxon>
    </lineage>
</organism>
<accession>A0A660S9X4</accession>
<evidence type="ECO:0000259" key="1">
    <source>
        <dbReference type="Pfam" id="PF04389"/>
    </source>
</evidence>
<comment type="caution">
    <text evidence="2">The sequence shown here is derived from an EMBL/GenBank/DDBJ whole genome shotgun (WGS) entry which is preliminary data.</text>
</comment>
<dbReference type="PANTHER" id="PTHR12147">
    <property type="entry name" value="METALLOPEPTIDASE M28 FAMILY MEMBER"/>
    <property type="match status" value="1"/>
</dbReference>
<sequence length="417" mass="46811">MKITNEAERLLKRISHPRMIGTEGIKKAKEEITEFYNENNIPYEIETFECYGYDDGEGKIALDGKSIKARPVGNQNPFTITGELLFIDNYKNIKNITYDIKGKILLATGGLTVEDFRYMYEHGVAGYIIISPPEKDFITSTTRQVLVRDNVIIPGLIVKHDDAIRILRYNGRKIKISGNNKIKKVKGENIVITVEGRNNTDPEILVFGHYDTVYESPGATDNGGGTAIVAALAKKYFKNPPKRGIKFIHFSGEEFGLLGSKSFVNSHKEELKNYKFTINVDVAGDIFGYNMSRIIGGDDIFYLSKLIASNLGIVVNTTKDIYSSDSMPFALEGIPSINIARWGGRSSFNAHTINDKSKWIGKTGLEPLLLFTDEVLNFTSNSPLFPVERKVPEDLMQKVKDYFKKSGYSGKEKQQIK</sequence>
<dbReference type="Pfam" id="PF04389">
    <property type="entry name" value="Peptidase_M28"/>
    <property type="match status" value="1"/>
</dbReference>
<dbReference type="InterPro" id="IPR007484">
    <property type="entry name" value="Peptidase_M28"/>
</dbReference>
<protein>
    <recommendedName>
        <fullName evidence="1">Peptidase M28 domain-containing protein</fullName>
    </recommendedName>
</protein>
<evidence type="ECO:0000313" key="3">
    <source>
        <dbReference type="Proteomes" id="UP000282321"/>
    </source>
</evidence>
<feature type="domain" description="Peptidase M28" evidence="1">
    <location>
        <begin position="189"/>
        <end position="364"/>
    </location>
</feature>
<evidence type="ECO:0000313" key="2">
    <source>
        <dbReference type="EMBL" id="RKX66099.1"/>
    </source>
</evidence>